<organism evidence="2 3">
    <name type="scientific">Methylobacterium aquaticum</name>
    <dbReference type="NCBI Taxonomy" id="270351"/>
    <lineage>
        <taxon>Bacteria</taxon>
        <taxon>Pseudomonadati</taxon>
        <taxon>Pseudomonadota</taxon>
        <taxon>Alphaproteobacteria</taxon>
        <taxon>Hyphomicrobiales</taxon>
        <taxon>Methylobacteriaceae</taxon>
        <taxon>Methylobacterium</taxon>
    </lineage>
</organism>
<feature type="region of interest" description="Disordered" evidence="1">
    <location>
        <begin position="29"/>
        <end position="62"/>
    </location>
</feature>
<name>A0A0C6FI25_9HYPH</name>
<proteinExistence type="predicted"/>
<reference evidence="3" key="2">
    <citation type="submission" date="2015-01" db="EMBL/GenBank/DDBJ databases">
        <title>Complete genome sequence of Methylobacterium aquaticum strain 22A.</title>
        <authorList>
            <person name="Tani A."/>
            <person name="Ogura Y."/>
            <person name="Hayashi T."/>
        </authorList>
    </citation>
    <scope>NUCLEOTIDE SEQUENCE [LARGE SCALE GENOMIC DNA]</scope>
    <source>
        <strain evidence="3">MA-22A</strain>
    </source>
</reference>
<gene>
    <name evidence="2" type="ORF">Maq22A_c26640</name>
</gene>
<dbReference type="PATRIC" id="fig|270351.10.peg.5110"/>
<dbReference type="EMBL" id="AP014704">
    <property type="protein sequence ID" value="BAQ48188.1"/>
    <property type="molecule type" value="Genomic_DNA"/>
</dbReference>
<dbReference type="KEGG" id="maqu:Maq22A_c26640"/>
<dbReference type="STRING" id="270351.Maq22A_c26640"/>
<protein>
    <submittedName>
        <fullName evidence="2">Uncharacterized protein</fullName>
    </submittedName>
</protein>
<sequence>MGVPGMFHKPARPCGRVSREVVRDWQRMRDEEAGREGPPAQEAAAMDPVTECMPGPDGGRTP</sequence>
<dbReference type="Proteomes" id="UP000061432">
    <property type="component" value="Chromosome"/>
</dbReference>
<evidence type="ECO:0000256" key="1">
    <source>
        <dbReference type="SAM" id="MobiDB-lite"/>
    </source>
</evidence>
<evidence type="ECO:0000313" key="2">
    <source>
        <dbReference type="EMBL" id="BAQ48188.1"/>
    </source>
</evidence>
<reference evidence="2 3" key="1">
    <citation type="journal article" date="2015" name="Genome Announc.">
        <title>Complete Genome Sequence of Methylobacterium aquaticum Strain 22A, Isolated from Racomitrium japonicum Moss.</title>
        <authorList>
            <person name="Tani A."/>
            <person name="Ogura Y."/>
            <person name="Hayashi T."/>
            <person name="Kimbara K."/>
        </authorList>
    </citation>
    <scope>NUCLEOTIDE SEQUENCE [LARGE SCALE GENOMIC DNA]</scope>
    <source>
        <strain evidence="2 3">MA-22A</strain>
    </source>
</reference>
<accession>A0A0C6FI25</accession>
<dbReference type="AlphaFoldDB" id="A0A0C6FI25"/>
<evidence type="ECO:0000313" key="3">
    <source>
        <dbReference type="Proteomes" id="UP000061432"/>
    </source>
</evidence>